<dbReference type="EMBL" id="CABO01000006">
    <property type="protein sequence ID" value="CBI00777.1"/>
    <property type="molecule type" value="Genomic_DNA"/>
</dbReference>
<dbReference type="InterPro" id="IPR036388">
    <property type="entry name" value="WH-like_DNA-bd_sf"/>
</dbReference>
<dbReference type="EMBL" id="CABL01000019">
    <property type="protein sequence ID" value="CBH76365.1"/>
    <property type="molecule type" value="Genomic_DNA"/>
</dbReference>
<reference evidence="2" key="1">
    <citation type="submission" date="2009-10" db="EMBL/GenBank/DDBJ databases">
        <title>Diversity of trophic interactions inside an arsenic-rich microbial ecosystem.</title>
        <authorList>
            <person name="Bertin P.N."/>
            <person name="Heinrich-Salmeron A."/>
            <person name="Pelletier E."/>
            <person name="Goulhen-Chollet F."/>
            <person name="Arsene-Ploetze F."/>
            <person name="Gallien S."/>
            <person name="Calteau A."/>
            <person name="Vallenet D."/>
            <person name="Casiot C."/>
            <person name="Chane-Woon-Ming B."/>
            <person name="Giloteaux L."/>
            <person name="Barakat M."/>
            <person name="Bonnefoy V."/>
            <person name="Bruneel O."/>
            <person name="Chandler M."/>
            <person name="Cleiss J."/>
            <person name="Duran R."/>
            <person name="Elbaz-Poulichet F."/>
            <person name="Fonknechten N."/>
            <person name="Lauga B."/>
            <person name="Mornico D."/>
            <person name="Ortet P."/>
            <person name="Schaeffer C."/>
            <person name="Siguier P."/>
            <person name="Alexander Thil Smith A."/>
            <person name="Van Dorsselaer A."/>
            <person name="Weissenbach J."/>
            <person name="Medigue C."/>
            <person name="Le Paslier D."/>
        </authorList>
    </citation>
    <scope>NUCLEOTIDE SEQUENCE</scope>
</reference>
<dbReference type="SUPFAM" id="SSF46785">
    <property type="entry name" value="Winged helix' DNA-binding domain"/>
    <property type="match status" value="1"/>
</dbReference>
<dbReference type="AlphaFoldDB" id="E6PIS1"/>
<comment type="caution">
    <text evidence="2">The sequence shown here is derived from an EMBL/GenBank/DDBJ whole genome shotgun (WGS) entry which is preliminary data.</text>
</comment>
<evidence type="ECO:0000259" key="1">
    <source>
        <dbReference type="SMART" id="SM00418"/>
    </source>
</evidence>
<accession>E6PIS1</accession>
<evidence type="ECO:0000313" key="4">
    <source>
        <dbReference type="EMBL" id="CBI00777.1"/>
    </source>
</evidence>
<organism evidence="2">
    <name type="scientific">mine drainage metagenome</name>
    <dbReference type="NCBI Taxonomy" id="410659"/>
    <lineage>
        <taxon>unclassified sequences</taxon>
        <taxon>metagenomes</taxon>
        <taxon>ecological metagenomes</taxon>
    </lineage>
</organism>
<dbReference type="InterPro" id="IPR001845">
    <property type="entry name" value="HTH_ArsR_DNA-bd_dom"/>
</dbReference>
<proteinExistence type="predicted"/>
<protein>
    <recommendedName>
        <fullName evidence="1">HTH arsR-type domain-containing protein</fullName>
    </recommendedName>
</protein>
<dbReference type="GO" id="GO:0003700">
    <property type="term" value="F:DNA-binding transcription factor activity"/>
    <property type="evidence" value="ECO:0007669"/>
    <property type="project" value="InterPro"/>
</dbReference>
<dbReference type="Gene3D" id="1.10.10.10">
    <property type="entry name" value="Winged helix-like DNA-binding domain superfamily/Winged helix DNA-binding domain"/>
    <property type="match status" value="1"/>
</dbReference>
<sequence length="162" mass="18545">MTSAQKHRRKTEPAFCDAYCRLRAAWRRTAPARAPTDLYTNVAIWLHLCYYSGMEPLANLFGSPTRTKILVSVALLRETFPQELARVLDLPRLSVQRIINGLEREGVLVSRTVGRNRMVTLNPRMYGGAELEAFLTKYGRSIGVDEQLSQLRRRPRRKGKTI</sequence>
<gene>
    <name evidence="2" type="ORF">CARN1_0842</name>
    <name evidence="3" type="ORF">CARN1_0845</name>
    <name evidence="4" type="ORF">CARN4_0124</name>
</gene>
<dbReference type="InterPro" id="IPR036390">
    <property type="entry name" value="WH_DNA-bd_sf"/>
</dbReference>
<evidence type="ECO:0000313" key="2">
    <source>
        <dbReference type="EMBL" id="CBH76362.1"/>
    </source>
</evidence>
<evidence type="ECO:0000313" key="3">
    <source>
        <dbReference type="EMBL" id="CBH76365.1"/>
    </source>
</evidence>
<feature type="domain" description="HTH arsR-type" evidence="1">
    <location>
        <begin position="59"/>
        <end position="131"/>
    </location>
</feature>
<dbReference type="SMART" id="SM00418">
    <property type="entry name" value="HTH_ARSR"/>
    <property type="match status" value="1"/>
</dbReference>
<name>E6PIS1_9ZZZZ</name>
<dbReference type="EMBL" id="CABL01000019">
    <property type="protein sequence ID" value="CBH76362.1"/>
    <property type="molecule type" value="Genomic_DNA"/>
</dbReference>